<dbReference type="PANTHER" id="PTHR24148">
    <property type="entry name" value="ANKYRIN REPEAT DOMAIN-CONTAINING PROTEIN 39 HOMOLOG-RELATED"/>
    <property type="match status" value="1"/>
</dbReference>
<gene>
    <name evidence="3" type="ORF">LTR32_006200</name>
</gene>
<proteinExistence type="predicted"/>
<dbReference type="InterPro" id="IPR052895">
    <property type="entry name" value="HetReg/Transcr_Mod"/>
</dbReference>
<protein>
    <recommendedName>
        <fullName evidence="2">Heterokaryon incompatibility domain-containing protein</fullName>
    </recommendedName>
</protein>
<evidence type="ECO:0000256" key="1">
    <source>
        <dbReference type="SAM" id="MobiDB-lite"/>
    </source>
</evidence>
<evidence type="ECO:0000313" key="3">
    <source>
        <dbReference type="EMBL" id="KAK5141182.1"/>
    </source>
</evidence>
<keyword evidence="4" id="KW-1185">Reference proteome</keyword>
<sequence>MMSAQMVLRTGNRSTPSTKPRALSGTGNESNSQSELVDVSALYRGLVLSEEDDLGVRILELLPGTREDSIVCRLLTERLSVTTRFEALSYTWGAAEPSHTITVNSMPFIVRENLEQALRHLRKKTRRRRLWVDAVCINQLDVEERATQVMQMGQIYRNADQVLIWLGVGDSIPIWRSDMSAGISVRTRAFSKELLGVAVRFTGQLPGLRYPMHYRDYHAQNVACFAGVRAAYSPETRSAWVSPIYRAVLGCNESG</sequence>
<evidence type="ECO:0000313" key="4">
    <source>
        <dbReference type="Proteomes" id="UP001308179"/>
    </source>
</evidence>
<evidence type="ECO:0000259" key="2">
    <source>
        <dbReference type="Pfam" id="PF06985"/>
    </source>
</evidence>
<reference evidence="3 4" key="1">
    <citation type="submission" date="2023-08" db="EMBL/GenBank/DDBJ databases">
        <title>Black Yeasts Isolated from many extreme environments.</title>
        <authorList>
            <person name="Coleine C."/>
            <person name="Stajich J.E."/>
            <person name="Selbmann L."/>
        </authorList>
    </citation>
    <scope>NUCLEOTIDE SEQUENCE [LARGE SCALE GENOMIC DNA]</scope>
    <source>
        <strain evidence="3 4">CCFEE 5386</strain>
    </source>
</reference>
<dbReference type="Proteomes" id="UP001308179">
    <property type="component" value="Unassembled WGS sequence"/>
</dbReference>
<dbReference type="PANTHER" id="PTHR24148:SF73">
    <property type="entry name" value="HET DOMAIN PROTEIN (AFU_ORTHOLOGUE AFUA_8G01020)"/>
    <property type="match status" value="1"/>
</dbReference>
<feature type="domain" description="Heterokaryon incompatibility" evidence="2">
    <location>
        <begin position="85"/>
        <end position="171"/>
    </location>
</feature>
<organism evidence="3 4">
    <name type="scientific">Rachicladosporium monterosium</name>
    <dbReference type="NCBI Taxonomy" id="1507873"/>
    <lineage>
        <taxon>Eukaryota</taxon>
        <taxon>Fungi</taxon>
        <taxon>Dikarya</taxon>
        <taxon>Ascomycota</taxon>
        <taxon>Pezizomycotina</taxon>
        <taxon>Dothideomycetes</taxon>
        <taxon>Dothideomycetidae</taxon>
        <taxon>Cladosporiales</taxon>
        <taxon>Cladosporiaceae</taxon>
        <taxon>Rachicladosporium</taxon>
    </lineage>
</organism>
<dbReference type="InterPro" id="IPR010730">
    <property type="entry name" value="HET"/>
</dbReference>
<dbReference type="EMBL" id="JAVRRR010000632">
    <property type="protein sequence ID" value="KAK5141182.1"/>
    <property type="molecule type" value="Genomic_DNA"/>
</dbReference>
<accession>A0ABR0KZM0</accession>
<comment type="caution">
    <text evidence="3">The sequence shown here is derived from an EMBL/GenBank/DDBJ whole genome shotgun (WGS) entry which is preliminary data.</text>
</comment>
<feature type="region of interest" description="Disordered" evidence="1">
    <location>
        <begin position="1"/>
        <end position="32"/>
    </location>
</feature>
<dbReference type="Pfam" id="PF06985">
    <property type="entry name" value="HET"/>
    <property type="match status" value="1"/>
</dbReference>
<name>A0ABR0KZM0_9PEZI</name>